<dbReference type="SUPFAM" id="SSF52467">
    <property type="entry name" value="DHS-like NAD/FAD-binding domain"/>
    <property type="match status" value="1"/>
</dbReference>
<dbReference type="InterPro" id="IPR045229">
    <property type="entry name" value="TPP_enz"/>
</dbReference>
<dbReference type="CDD" id="cd02002">
    <property type="entry name" value="TPP_BFDC"/>
    <property type="match status" value="1"/>
</dbReference>
<dbReference type="InterPro" id="IPR012001">
    <property type="entry name" value="Thiamin_PyroP_enz_TPP-bd_dom"/>
</dbReference>
<dbReference type="PANTHER" id="PTHR18968:SF133">
    <property type="entry name" value="BENZOYLFORMATE DECARBOXYLASE"/>
    <property type="match status" value="1"/>
</dbReference>
<dbReference type="Pfam" id="PF02776">
    <property type="entry name" value="TPP_enzyme_N"/>
    <property type="match status" value="1"/>
</dbReference>
<dbReference type="GO" id="GO:0050660">
    <property type="term" value="F:flavin adenine dinucleotide binding"/>
    <property type="evidence" value="ECO:0007669"/>
    <property type="project" value="TreeGrafter"/>
</dbReference>
<reference evidence="8" key="1">
    <citation type="submission" date="2022-10" db="EMBL/GenBank/DDBJ databases">
        <title>The complete genomes of actinobacterial strains from the NBC collection.</title>
        <authorList>
            <person name="Joergensen T.S."/>
            <person name="Alvarez Arevalo M."/>
            <person name="Sterndorff E.B."/>
            <person name="Faurdal D."/>
            <person name="Vuksanovic O."/>
            <person name="Mourched A.-S."/>
            <person name="Charusanti P."/>
            <person name="Shaw S."/>
            <person name="Blin K."/>
            <person name="Weber T."/>
        </authorList>
    </citation>
    <scope>NUCLEOTIDE SEQUENCE</scope>
    <source>
        <strain evidence="8">NBC_00049</strain>
    </source>
</reference>
<dbReference type="Gene3D" id="3.40.50.1220">
    <property type="entry name" value="TPP-binding domain"/>
    <property type="match status" value="1"/>
</dbReference>
<name>A0AAU2JYZ6_9ACTN</name>
<dbReference type="InterPro" id="IPR011766">
    <property type="entry name" value="TPP_enzyme_TPP-bd"/>
</dbReference>
<organism evidence="8">
    <name type="scientific">Streptomyces sp. NBC_00049</name>
    <dbReference type="NCBI Taxonomy" id="2903617"/>
    <lineage>
        <taxon>Bacteria</taxon>
        <taxon>Bacillati</taxon>
        <taxon>Actinomycetota</taxon>
        <taxon>Actinomycetes</taxon>
        <taxon>Kitasatosporales</taxon>
        <taxon>Streptomycetaceae</taxon>
        <taxon>Streptomyces</taxon>
    </lineage>
</organism>
<proteinExistence type="inferred from homology"/>
<dbReference type="CDD" id="cd07035">
    <property type="entry name" value="TPP_PYR_POX_like"/>
    <property type="match status" value="1"/>
</dbReference>
<protein>
    <submittedName>
        <fullName evidence="8">Thiamine pyrophosphate-binding protein</fullName>
    </submittedName>
</protein>
<dbReference type="GO" id="GO:0000287">
    <property type="term" value="F:magnesium ion binding"/>
    <property type="evidence" value="ECO:0007669"/>
    <property type="project" value="InterPro"/>
</dbReference>
<comment type="similarity">
    <text evidence="1 3">Belongs to the TPP enzyme family.</text>
</comment>
<evidence type="ECO:0000256" key="4">
    <source>
        <dbReference type="SAM" id="MobiDB-lite"/>
    </source>
</evidence>
<feature type="domain" description="Thiamine pyrophosphate enzyme N-terminal TPP-binding" evidence="7">
    <location>
        <begin position="34"/>
        <end position="135"/>
    </location>
</feature>
<evidence type="ECO:0000313" key="8">
    <source>
        <dbReference type="EMBL" id="WTU76733.1"/>
    </source>
</evidence>
<dbReference type="GO" id="GO:0030976">
    <property type="term" value="F:thiamine pyrophosphate binding"/>
    <property type="evidence" value="ECO:0007669"/>
    <property type="project" value="InterPro"/>
</dbReference>
<evidence type="ECO:0000256" key="1">
    <source>
        <dbReference type="ARBA" id="ARBA00007812"/>
    </source>
</evidence>
<evidence type="ECO:0000259" key="7">
    <source>
        <dbReference type="Pfam" id="PF02776"/>
    </source>
</evidence>
<dbReference type="Pfam" id="PF02775">
    <property type="entry name" value="TPP_enzyme_C"/>
    <property type="match status" value="1"/>
</dbReference>
<dbReference type="GO" id="GO:0003984">
    <property type="term" value="F:acetolactate synthase activity"/>
    <property type="evidence" value="ECO:0007669"/>
    <property type="project" value="TreeGrafter"/>
</dbReference>
<feature type="compositionally biased region" description="Low complexity" evidence="4">
    <location>
        <begin position="576"/>
        <end position="597"/>
    </location>
</feature>
<sequence length="597" mass="60633">MSPASGTKTGGAPTVVPPGTVLRPEAELRLRPVDALLHILRDEGVDRVFGNPGTTELPLLDVLNGAPDITYVLGVQEASVVSMADGYARATGRPAVVSLHAAGGTANGLVGLLNAKRSRTPMVVLAGQQDRRHLVEDPMLAADLAALARPAVKESHDVQHGHDLPVLLRRAFTAATRHPAGPVFLSVPMDLLQEETPVPVPARGRAARPGPADPDDLAEAAALLAGAARPAVVAGDGVGREGAVAELVAVAERLGATVFHQPMHDGLDFPFAHPLHAGMLPSTNAGVREALTGHDVVLVAGCHAFSPHHYTPVGPIPEGTEVVQLDSDPAEIGRTFACAVGLSGALRPSLAALARGLAEAGARGAVPSAGPASAPETEFCALLADEVPGEPLAPLAAVRAVADSLPEDAVVVEEAITSGVLLRQVLRLSRPGSYVHTHGGGLGHGIGAAVGTALGAAGRPVVAVLGDGCTLFGLQGLWSAARLGVPVTFVVMNNGEYRTLKETLDAWGSDTSRRGVYPGLDLAPPVVDFRAAAAAFGIPSVRVASAGELAKAVAGACADRGPLLVEVPITGHPSSPGTQTGQTGPTGQTTPTCPSVR</sequence>
<dbReference type="PANTHER" id="PTHR18968">
    <property type="entry name" value="THIAMINE PYROPHOSPHATE ENZYMES"/>
    <property type="match status" value="1"/>
</dbReference>
<keyword evidence="2 3" id="KW-0786">Thiamine pyrophosphate</keyword>
<evidence type="ECO:0000256" key="2">
    <source>
        <dbReference type="ARBA" id="ARBA00023052"/>
    </source>
</evidence>
<dbReference type="Gene3D" id="3.40.50.970">
    <property type="match status" value="2"/>
</dbReference>
<dbReference type="InterPro" id="IPR029035">
    <property type="entry name" value="DHS-like_NAD/FAD-binding_dom"/>
</dbReference>
<dbReference type="AlphaFoldDB" id="A0AAU2JYZ6"/>
<dbReference type="SUPFAM" id="SSF52518">
    <property type="entry name" value="Thiamin diphosphate-binding fold (THDP-binding)"/>
    <property type="match status" value="2"/>
</dbReference>
<accession>A0AAU2JYZ6</accession>
<feature type="domain" description="Thiamine pyrophosphate enzyme TPP-binding" evidence="6">
    <location>
        <begin position="421"/>
        <end position="567"/>
    </location>
</feature>
<evidence type="ECO:0000256" key="3">
    <source>
        <dbReference type="RuleBase" id="RU362132"/>
    </source>
</evidence>
<dbReference type="EMBL" id="CP108264">
    <property type="protein sequence ID" value="WTU76733.1"/>
    <property type="molecule type" value="Genomic_DNA"/>
</dbReference>
<evidence type="ECO:0000259" key="6">
    <source>
        <dbReference type="Pfam" id="PF02775"/>
    </source>
</evidence>
<dbReference type="InterPro" id="IPR012000">
    <property type="entry name" value="Thiamin_PyroP_enz_cen_dom"/>
</dbReference>
<evidence type="ECO:0000259" key="5">
    <source>
        <dbReference type="Pfam" id="PF00205"/>
    </source>
</evidence>
<dbReference type="Pfam" id="PF00205">
    <property type="entry name" value="TPP_enzyme_M"/>
    <property type="match status" value="1"/>
</dbReference>
<gene>
    <name evidence="8" type="ORF">OG327_27275</name>
</gene>
<feature type="domain" description="Thiamine pyrophosphate enzyme central" evidence="5">
    <location>
        <begin position="217"/>
        <end position="353"/>
    </location>
</feature>
<feature type="region of interest" description="Disordered" evidence="4">
    <location>
        <begin position="567"/>
        <end position="597"/>
    </location>
</feature>
<dbReference type="InterPro" id="IPR029061">
    <property type="entry name" value="THDP-binding"/>
</dbReference>